<proteinExistence type="inferred from homology"/>
<dbReference type="AlphaFoldDB" id="A0A6A6P2J3"/>
<keyword evidence="3 9" id="KW-0813">Transport</keyword>
<evidence type="ECO:0000256" key="3">
    <source>
        <dbReference type="ARBA" id="ARBA00022448"/>
    </source>
</evidence>
<keyword evidence="8 9" id="KW-0472">Membrane</keyword>
<comment type="function">
    <text evidence="9">Mediates the uptake of pyruvate into mitochondria.</text>
</comment>
<dbReference type="GO" id="GO:0005743">
    <property type="term" value="C:mitochondrial inner membrane"/>
    <property type="evidence" value="ECO:0007669"/>
    <property type="project" value="UniProtKB-SubCell"/>
</dbReference>
<comment type="subcellular location">
    <subcellularLocation>
        <location evidence="1 9">Mitochondrion inner membrane</location>
        <topology evidence="1 9">Multi-pass membrane protein</topology>
    </subcellularLocation>
</comment>
<dbReference type="GO" id="GO:0006850">
    <property type="term" value="P:pyruvate import into mitochondria"/>
    <property type="evidence" value="ECO:0007669"/>
    <property type="project" value="InterPro"/>
</dbReference>
<evidence type="ECO:0000313" key="11">
    <source>
        <dbReference type="Proteomes" id="UP000799766"/>
    </source>
</evidence>
<dbReference type="Proteomes" id="UP000799766">
    <property type="component" value="Unassembled WGS sequence"/>
</dbReference>
<dbReference type="InterPro" id="IPR005336">
    <property type="entry name" value="MPC"/>
</dbReference>
<protein>
    <recommendedName>
        <fullName evidence="9">Mitochondrial pyruvate carrier</fullName>
    </recommendedName>
</protein>
<keyword evidence="5 9" id="KW-0999">Mitochondrion inner membrane</keyword>
<reference evidence="10" key="1">
    <citation type="journal article" date="2020" name="Stud. Mycol.">
        <title>101 Dothideomycetes genomes: a test case for predicting lifestyles and emergence of pathogens.</title>
        <authorList>
            <person name="Haridas S."/>
            <person name="Albert R."/>
            <person name="Binder M."/>
            <person name="Bloem J."/>
            <person name="Labutti K."/>
            <person name="Salamov A."/>
            <person name="Andreopoulos B."/>
            <person name="Baker S."/>
            <person name="Barry K."/>
            <person name="Bills G."/>
            <person name="Bluhm B."/>
            <person name="Cannon C."/>
            <person name="Castanera R."/>
            <person name="Culley D."/>
            <person name="Daum C."/>
            <person name="Ezra D."/>
            <person name="Gonzalez J."/>
            <person name="Henrissat B."/>
            <person name="Kuo A."/>
            <person name="Liang C."/>
            <person name="Lipzen A."/>
            <person name="Lutzoni F."/>
            <person name="Magnuson J."/>
            <person name="Mondo S."/>
            <person name="Nolan M."/>
            <person name="Ohm R."/>
            <person name="Pangilinan J."/>
            <person name="Park H.-J."/>
            <person name="Ramirez L."/>
            <person name="Alfaro M."/>
            <person name="Sun H."/>
            <person name="Tritt A."/>
            <person name="Yoshinaga Y."/>
            <person name="Zwiers L.-H."/>
            <person name="Turgeon B."/>
            <person name="Goodwin S."/>
            <person name="Spatafora J."/>
            <person name="Crous P."/>
            <person name="Grigoriev I."/>
        </authorList>
    </citation>
    <scope>NUCLEOTIDE SEQUENCE</scope>
    <source>
        <strain evidence="10">ATCC 16933</strain>
    </source>
</reference>
<dbReference type="EMBL" id="MU001678">
    <property type="protein sequence ID" value="KAF2458240.1"/>
    <property type="molecule type" value="Genomic_DNA"/>
</dbReference>
<evidence type="ECO:0000256" key="5">
    <source>
        <dbReference type="ARBA" id="ARBA00022792"/>
    </source>
</evidence>
<evidence type="ECO:0000256" key="1">
    <source>
        <dbReference type="ARBA" id="ARBA00004448"/>
    </source>
</evidence>
<keyword evidence="4 9" id="KW-0812">Transmembrane</keyword>
<keyword evidence="6 9" id="KW-1133">Transmembrane helix</keyword>
<gene>
    <name evidence="10" type="ORF">BDY21DRAFT_371111</name>
</gene>
<dbReference type="OrthoDB" id="869189at2759"/>
<dbReference type="PANTHER" id="PTHR14154">
    <property type="entry name" value="UPF0041 BRAIN PROTEIN 44-RELATED"/>
    <property type="match status" value="1"/>
</dbReference>
<sequence>MAARSTSMRFLAATRPGLRGATLRTPFQRRGYQTAAETNVEPPKSKLQQLWNSPVGPKTVHFWAPIMKWGVILAGVADFARPAETLSLSQNMALLATGAIWTRWCFVIRPQNIFLATVNFFLFCVGFTQITRIFLYRQSVKNDPMKAEAEQAAKEEGQTAKSIVEDPVGAAKTAVGKN</sequence>
<evidence type="ECO:0000256" key="7">
    <source>
        <dbReference type="ARBA" id="ARBA00023128"/>
    </source>
</evidence>
<keyword evidence="11" id="KW-1185">Reference proteome</keyword>
<organism evidence="10 11">
    <name type="scientific">Lineolata rhizophorae</name>
    <dbReference type="NCBI Taxonomy" id="578093"/>
    <lineage>
        <taxon>Eukaryota</taxon>
        <taxon>Fungi</taxon>
        <taxon>Dikarya</taxon>
        <taxon>Ascomycota</taxon>
        <taxon>Pezizomycotina</taxon>
        <taxon>Dothideomycetes</taxon>
        <taxon>Dothideomycetes incertae sedis</taxon>
        <taxon>Lineolatales</taxon>
        <taxon>Lineolataceae</taxon>
        <taxon>Lineolata</taxon>
    </lineage>
</organism>
<evidence type="ECO:0000256" key="8">
    <source>
        <dbReference type="ARBA" id="ARBA00023136"/>
    </source>
</evidence>
<comment type="caution">
    <text evidence="9">Lacks conserved residue(s) required for the propagation of feature annotation.</text>
</comment>
<feature type="transmembrane region" description="Helical" evidence="9">
    <location>
        <begin position="115"/>
        <end position="135"/>
    </location>
</feature>
<keyword evidence="7 9" id="KW-0496">Mitochondrion</keyword>
<dbReference type="Pfam" id="PF03650">
    <property type="entry name" value="MPC"/>
    <property type="match status" value="1"/>
</dbReference>
<evidence type="ECO:0000256" key="6">
    <source>
        <dbReference type="ARBA" id="ARBA00022989"/>
    </source>
</evidence>
<comment type="similarity">
    <text evidence="2 9">Belongs to the mitochondrial pyruvate carrier (MPC) (TC 2.A.105) family.</text>
</comment>
<evidence type="ECO:0000256" key="9">
    <source>
        <dbReference type="RuleBase" id="RU363100"/>
    </source>
</evidence>
<evidence type="ECO:0000313" key="10">
    <source>
        <dbReference type="EMBL" id="KAF2458240.1"/>
    </source>
</evidence>
<evidence type="ECO:0000256" key="4">
    <source>
        <dbReference type="ARBA" id="ARBA00022692"/>
    </source>
</evidence>
<evidence type="ECO:0000256" key="2">
    <source>
        <dbReference type="ARBA" id="ARBA00006416"/>
    </source>
</evidence>
<accession>A0A6A6P2J3</accession>
<name>A0A6A6P2J3_9PEZI</name>